<proteinExistence type="predicted"/>
<evidence type="ECO:0000313" key="2">
    <source>
        <dbReference type="EMBL" id="MED6182799.1"/>
    </source>
</evidence>
<feature type="region of interest" description="Disordered" evidence="1">
    <location>
        <begin position="125"/>
        <end position="145"/>
    </location>
</feature>
<accession>A0ABU6WC01</accession>
<feature type="compositionally biased region" description="Basic and acidic residues" evidence="1">
    <location>
        <begin position="12"/>
        <end position="21"/>
    </location>
</feature>
<reference evidence="2 3" key="1">
    <citation type="journal article" date="2023" name="Plants (Basel)">
        <title>Bridging the Gap: Combining Genomics and Transcriptomics Approaches to Understand Stylosanthes scabra, an Orphan Legume from the Brazilian Caatinga.</title>
        <authorList>
            <person name="Ferreira-Neto J.R.C."/>
            <person name="da Silva M.D."/>
            <person name="Binneck E."/>
            <person name="de Melo N.F."/>
            <person name="da Silva R.H."/>
            <person name="de Melo A.L.T.M."/>
            <person name="Pandolfi V."/>
            <person name="Bustamante F.O."/>
            <person name="Brasileiro-Vidal A.C."/>
            <person name="Benko-Iseppon A.M."/>
        </authorList>
    </citation>
    <scope>NUCLEOTIDE SEQUENCE [LARGE SCALE GENOMIC DNA]</scope>
    <source>
        <tissue evidence="2">Leaves</tissue>
    </source>
</reference>
<sequence>MAEPPVNNELPAPREDGHTASDSESNNGRGSGARQAASVRRPSPRRAAAREVFPRRTVSRIPSPWWIASEVHIPVHNREPRSAYDMMGIVTGQLGRLDRLESNYARQMEVEEQLRQEKAWRKETEEKLKKMETEMKKREGGKSAP</sequence>
<dbReference type="Proteomes" id="UP001341840">
    <property type="component" value="Unassembled WGS sequence"/>
</dbReference>
<organism evidence="2 3">
    <name type="scientific">Stylosanthes scabra</name>
    <dbReference type="NCBI Taxonomy" id="79078"/>
    <lineage>
        <taxon>Eukaryota</taxon>
        <taxon>Viridiplantae</taxon>
        <taxon>Streptophyta</taxon>
        <taxon>Embryophyta</taxon>
        <taxon>Tracheophyta</taxon>
        <taxon>Spermatophyta</taxon>
        <taxon>Magnoliopsida</taxon>
        <taxon>eudicotyledons</taxon>
        <taxon>Gunneridae</taxon>
        <taxon>Pentapetalae</taxon>
        <taxon>rosids</taxon>
        <taxon>fabids</taxon>
        <taxon>Fabales</taxon>
        <taxon>Fabaceae</taxon>
        <taxon>Papilionoideae</taxon>
        <taxon>50 kb inversion clade</taxon>
        <taxon>dalbergioids sensu lato</taxon>
        <taxon>Dalbergieae</taxon>
        <taxon>Pterocarpus clade</taxon>
        <taxon>Stylosanthes</taxon>
    </lineage>
</organism>
<evidence type="ECO:0000256" key="1">
    <source>
        <dbReference type="SAM" id="MobiDB-lite"/>
    </source>
</evidence>
<protein>
    <submittedName>
        <fullName evidence="2">Uncharacterized protein</fullName>
    </submittedName>
</protein>
<comment type="caution">
    <text evidence="2">The sequence shown here is derived from an EMBL/GenBank/DDBJ whole genome shotgun (WGS) entry which is preliminary data.</text>
</comment>
<feature type="region of interest" description="Disordered" evidence="1">
    <location>
        <begin position="1"/>
        <end position="53"/>
    </location>
</feature>
<name>A0ABU6WC01_9FABA</name>
<keyword evidence="3" id="KW-1185">Reference proteome</keyword>
<gene>
    <name evidence="2" type="ORF">PIB30_032020</name>
</gene>
<evidence type="ECO:0000313" key="3">
    <source>
        <dbReference type="Proteomes" id="UP001341840"/>
    </source>
</evidence>
<dbReference type="EMBL" id="JASCZI010181382">
    <property type="protein sequence ID" value="MED6182799.1"/>
    <property type="molecule type" value="Genomic_DNA"/>
</dbReference>